<gene>
    <name evidence="3" type="ORF">C5Y98_27255</name>
</gene>
<proteinExistence type="predicted"/>
<organism evidence="3 4">
    <name type="scientific">Blastopirellula marina</name>
    <dbReference type="NCBI Taxonomy" id="124"/>
    <lineage>
        <taxon>Bacteria</taxon>
        <taxon>Pseudomonadati</taxon>
        <taxon>Planctomycetota</taxon>
        <taxon>Planctomycetia</taxon>
        <taxon>Pirellulales</taxon>
        <taxon>Pirellulaceae</taxon>
        <taxon>Blastopirellula</taxon>
    </lineage>
</organism>
<evidence type="ECO:0000256" key="1">
    <source>
        <dbReference type="ARBA" id="ARBA00022729"/>
    </source>
</evidence>
<dbReference type="AlphaFoldDB" id="A0A2S8F6K6"/>
<accession>A0A2S8F6K6</accession>
<protein>
    <submittedName>
        <fullName evidence="3">Cysteine protease</fullName>
    </submittedName>
</protein>
<dbReference type="InterPro" id="IPR013517">
    <property type="entry name" value="FG-GAP"/>
</dbReference>
<dbReference type="Proteomes" id="UP000239388">
    <property type="component" value="Unassembled WGS sequence"/>
</dbReference>
<evidence type="ECO:0000313" key="3">
    <source>
        <dbReference type="EMBL" id="PQO27791.1"/>
    </source>
</evidence>
<reference evidence="3 4" key="1">
    <citation type="submission" date="2018-02" db="EMBL/GenBank/DDBJ databases">
        <title>Comparative genomes isolates from brazilian mangrove.</title>
        <authorList>
            <person name="Araujo J.E."/>
            <person name="Taketani R.G."/>
            <person name="Silva M.C.P."/>
            <person name="Loureco M.V."/>
            <person name="Andreote F.D."/>
        </authorList>
    </citation>
    <scope>NUCLEOTIDE SEQUENCE [LARGE SCALE GENOMIC DNA]</scope>
    <source>
        <strain evidence="3 4">NAP PRIS-MGV</strain>
    </source>
</reference>
<feature type="chain" id="PRO_5015641788" evidence="2">
    <location>
        <begin position="28"/>
        <end position="398"/>
    </location>
</feature>
<dbReference type="PANTHER" id="PTHR44103">
    <property type="entry name" value="PROPROTEIN CONVERTASE P"/>
    <property type="match status" value="1"/>
</dbReference>
<feature type="signal peptide" evidence="2">
    <location>
        <begin position="1"/>
        <end position="27"/>
    </location>
</feature>
<dbReference type="EMBL" id="PUIB01000027">
    <property type="protein sequence ID" value="PQO27791.1"/>
    <property type="molecule type" value="Genomic_DNA"/>
</dbReference>
<evidence type="ECO:0000256" key="2">
    <source>
        <dbReference type="SAM" id="SignalP"/>
    </source>
</evidence>
<dbReference type="RefSeq" id="WP_105359353.1">
    <property type="nucleotide sequence ID" value="NZ_PUIB01000027.1"/>
</dbReference>
<evidence type="ECO:0000313" key="4">
    <source>
        <dbReference type="Proteomes" id="UP000239388"/>
    </source>
</evidence>
<keyword evidence="3" id="KW-0378">Hydrolase</keyword>
<name>A0A2S8F6K6_9BACT</name>
<dbReference type="InterPro" id="IPR028994">
    <property type="entry name" value="Integrin_alpha_N"/>
</dbReference>
<dbReference type="OrthoDB" id="228608at2"/>
<comment type="caution">
    <text evidence="3">The sequence shown here is derived from an EMBL/GenBank/DDBJ whole genome shotgun (WGS) entry which is preliminary data.</text>
</comment>
<keyword evidence="1 2" id="KW-0732">Signal</keyword>
<dbReference type="GO" id="GO:0006508">
    <property type="term" value="P:proteolysis"/>
    <property type="evidence" value="ECO:0007669"/>
    <property type="project" value="UniProtKB-KW"/>
</dbReference>
<dbReference type="Gene3D" id="2.130.10.130">
    <property type="entry name" value="Integrin alpha, N-terminal"/>
    <property type="match status" value="2"/>
</dbReference>
<dbReference type="Pfam" id="PF13517">
    <property type="entry name" value="FG-GAP_3"/>
    <property type="match status" value="1"/>
</dbReference>
<keyword evidence="3" id="KW-0645">Protease</keyword>
<sequence>MLNRMFLFAVLMGPVLLFVGMANLAHAEDPAYQKVRLTEEYFAEGAAVGDFNNDGQVDIVCGPNWFAGPDFKTKHVFYDGKAYPNDSGYSDNFFSFVEDFNGDGYDDVLVVGLPGTPAHWYENSQSDQPWKKHFAFPAVDNEAPAFADITGDGKPELLCHFEGQLGFAQPNEKDPTQRWTWSPISEKQGWGRYQHGLGVGDINGDGLADFLMPEGWWQQPENWDGNTPWQKHAYRFAPGGAGIHAYDLDGDGDNDVVTSLQAHAYGLVWHEQTQGENGEIKFVRHEIMGNPDKSVSDVVFSQLHAVEMADMDGDGVKDIVTGKCYWAHNGHDPGARDPAVLYLFKTIRAADGKVSFRPIEIDNDSGTGRQITLADVNGDSQVDIVAGDKKGTFLFLAK</sequence>
<dbReference type="PANTHER" id="PTHR44103:SF1">
    <property type="entry name" value="PROPROTEIN CONVERTASE P"/>
    <property type="match status" value="1"/>
</dbReference>
<dbReference type="SUPFAM" id="SSF69318">
    <property type="entry name" value="Integrin alpha N-terminal domain"/>
    <property type="match status" value="1"/>
</dbReference>
<dbReference type="GO" id="GO:0008233">
    <property type="term" value="F:peptidase activity"/>
    <property type="evidence" value="ECO:0007669"/>
    <property type="project" value="UniProtKB-KW"/>
</dbReference>